<dbReference type="InterPro" id="IPR050639">
    <property type="entry name" value="SSR_resolvase"/>
</dbReference>
<dbReference type="CDD" id="cd03768">
    <property type="entry name" value="SR_ResInv"/>
    <property type="match status" value="1"/>
</dbReference>
<dbReference type="GO" id="GO:0003677">
    <property type="term" value="F:DNA binding"/>
    <property type="evidence" value="ECO:0007669"/>
    <property type="project" value="UniProtKB-UniRule"/>
</dbReference>
<keyword evidence="2" id="KW-0229">DNA integration</keyword>
<dbReference type="InterPro" id="IPR036162">
    <property type="entry name" value="Resolvase-like_N_sf"/>
</dbReference>
<evidence type="ECO:0000259" key="8">
    <source>
        <dbReference type="PROSITE" id="PS51736"/>
    </source>
</evidence>
<keyword evidence="10" id="KW-1185">Reference proteome</keyword>
<reference evidence="10" key="1">
    <citation type="submission" date="2016-10" db="EMBL/GenBank/DDBJ databases">
        <authorList>
            <person name="Varghese N."/>
            <person name="Submissions S."/>
        </authorList>
    </citation>
    <scope>NUCLEOTIDE SEQUENCE [LARGE SCALE GENOMIC DNA]</scope>
    <source>
        <strain evidence="10">CGMCC 4.7042</strain>
    </source>
</reference>
<dbReference type="SMART" id="SM00857">
    <property type="entry name" value="Resolvase"/>
    <property type="match status" value="1"/>
</dbReference>
<dbReference type="Gene3D" id="1.10.10.60">
    <property type="entry name" value="Homeodomain-like"/>
    <property type="match status" value="1"/>
</dbReference>
<proteinExistence type="inferred from homology"/>
<dbReference type="InterPro" id="IPR009057">
    <property type="entry name" value="Homeodomain-like_sf"/>
</dbReference>
<dbReference type="STRING" id="1196353.SAMN05444921_12110"/>
<dbReference type="InterPro" id="IPR006119">
    <property type="entry name" value="Resolv_N"/>
</dbReference>
<dbReference type="SUPFAM" id="SSF46689">
    <property type="entry name" value="Homeodomain-like"/>
    <property type="match status" value="1"/>
</dbReference>
<dbReference type="InterPro" id="IPR006118">
    <property type="entry name" value="Recombinase_CS"/>
</dbReference>
<organism evidence="9 10">
    <name type="scientific">Streptomyces wuyuanensis</name>
    <dbReference type="NCBI Taxonomy" id="1196353"/>
    <lineage>
        <taxon>Bacteria</taxon>
        <taxon>Bacillati</taxon>
        <taxon>Actinomycetota</taxon>
        <taxon>Actinomycetes</taxon>
        <taxon>Kitasatosporales</taxon>
        <taxon>Streptomycetaceae</taxon>
        <taxon>Streptomyces</taxon>
    </lineage>
</organism>
<dbReference type="Pfam" id="PF00239">
    <property type="entry name" value="Resolvase"/>
    <property type="match status" value="1"/>
</dbReference>
<dbReference type="InterPro" id="IPR006120">
    <property type="entry name" value="Resolvase_HTH_dom"/>
</dbReference>
<dbReference type="FunFam" id="3.40.50.1390:FF:000001">
    <property type="entry name" value="DNA recombinase"/>
    <property type="match status" value="1"/>
</dbReference>
<gene>
    <name evidence="9" type="ORF">SAMN05444921_12110</name>
</gene>
<evidence type="ECO:0000256" key="4">
    <source>
        <dbReference type="ARBA" id="ARBA00023172"/>
    </source>
</evidence>
<dbReference type="CDD" id="cd00569">
    <property type="entry name" value="HTH_Hin_like"/>
    <property type="match status" value="1"/>
</dbReference>
<keyword evidence="3 6" id="KW-0238">DNA-binding</keyword>
<evidence type="ECO:0000256" key="6">
    <source>
        <dbReference type="PROSITE-ProRule" id="PRU00335"/>
    </source>
</evidence>
<feature type="active site" description="O-(5'-phospho-DNA)-serine intermediate" evidence="5">
    <location>
        <position position="55"/>
    </location>
</feature>
<evidence type="ECO:0000256" key="3">
    <source>
        <dbReference type="ARBA" id="ARBA00023125"/>
    </source>
</evidence>
<dbReference type="PANTHER" id="PTHR30461:SF2">
    <property type="entry name" value="SERINE RECOMBINASE PINE-RELATED"/>
    <property type="match status" value="1"/>
</dbReference>
<evidence type="ECO:0000259" key="7">
    <source>
        <dbReference type="PROSITE" id="PS50977"/>
    </source>
</evidence>
<dbReference type="InterPro" id="IPR001647">
    <property type="entry name" value="HTH_TetR"/>
</dbReference>
<dbReference type="Proteomes" id="UP000199063">
    <property type="component" value="Unassembled WGS sequence"/>
</dbReference>
<evidence type="ECO:0000256" key="5">
    <source>
        <dbReference type="PIRSR" id="PIRSR606118-50"/>
    </source>
</evidence>
<dbReference type="Gene3D" id="3.40.50.1390">
    <property type="entry name" value="Resolvase, N-terminal catalytic domain"/>
    <property type="match status" value="1"/>
</dbReference>
<dbReference type="AlphaFoldDB" id="A0A1G9Z7L0"/>
<evidence type="ECO:0000313" key="10">
    <source>
        <dbReference type="Proteomes" id="UP000199063"/>
    </source>
</evidence>
<feature type="DNA-binding region" description="H-T-H motif" evidence="6">
    <location>
        <begin position="213"/>
        <end position="232"/>
    </location>
</feature>
<evidence type="ECO:0000256" key="1">
    <source>
        <dbReference type="ARBA" id="ARBA00009913"/>
    </source>
</evidence>
<keyword evidence="4" id="KW-0233">DNA recombination</keyword>
<dbReference type="PANTHER" id="PTHR30461">
    <property type="entry name" value="DNA-INVERTASE FROM LAMBDOID PROPHAGE"/>
    <property type="match status" value="1"/>
</dbReference>
<sequence length="235" mass="26579">MGYRRCPVTSVCRRVSLQLRYCRTNLTRTRVPNYVAKRVVNQYSEAMRIGYGRVSTRDQNPDAQEDALREANCGQIFVDKASGKLASRPELDKALMVAREGDEFVITKLDRLGRSLKNLIELSERLQKQGVNLVVLHQAIDTSTPQGRMFFHILGAVAEFERALTAERTRDGLAAARARGRVGGRKAALKPRQAELAQQMYDELGDDGKRKHTVQDIAEQLGVARTTIYRYLERN</sequence>
<dbReference type="SUPFAM" id="SSF53041">
    <property type="entry name" value="Resolvase-like"/>
    <property type="match status" value="1"/>
</dbReference>
<evidence type="ECO:0000313" key="9">
    <source>
        <dbReference type="EMBL" id="SDN17558.1"/>
    </source>
</evidence>
<dbReference type="GO" id="GO:0015074">
    <property type="term" value="P:DNA integration"/>
    <property type="evidence" value="ECO:0007669"/>
    <property type="project" value="UniProtKB-KW"/>
</dbReference>
<dbReference type="PROSITE" id="PS00398">
    <property type="entry name" value="RECOMBINASES_2"/>
    <property type="match status" value="1"/>
</dbReference>
<dbReference type="PROSITE" id="PS50977">
    <property type="entry name" value="HTH_TETR_2"/>
    <property type="match status" value="1"/>
</dbReference>
<protein>
    <submittedName>
        <fullName evidence="9">Site-specific DNA recombinase</fullName>
    </submittedName>
</protein>
<comment type="similarity">
    <text evidence="1">Belongs to the site-specific recombinase resolvase family.</text>
</comment>
<dbReference type="Pfam" id="PF02796">
    <property type="entry name" value="HTH_7"/>
    <property type="match status" value="1"/>
</dbReference>
<dbReference type="GO" id="GO:0000150">
    <property type="term" value="F:DNA strand exchange activity"/>
    <property type="evidence" value="ECO:0007669"/>
    <property type="project" value="InterPro"/>
</dbReference>
<accession>A0A1G9Z7L0</accession>
<dbReference type="EMBL" id="FNHI01000021">
    <property type="protein sequence ID" value="SDN17558.1"/>
    <property type="molecule type" value="Genomic_DNA"/>
</dbReference>
<feature type="domain" description="Resolvase/invertase-type recombinase catalytic" evidence="8">
    <location>
        <begin position="47"/>
        <end position="180"/>
    </location>
</feature>
<dbReference type="PROSITE" id="PS51736">
    <property type="entry name" value="RECOMBINASES_3"/>
    <property type="match status" value="1"/>
</dbReference>
<evidence type="ECO:0000256" key="2">
    <source>
        <dbReference type="ARBA" id="ARBA00022908"/>
    </source>
</evidence>
<name>A0A1G9Z7L0_9ACTN</name>
<feature type="domain" description="HTH tetR-type" evidence="7">
    <location>
        <begin position="190"/>
        <end position="235"/>
    </location>
</feature>